<comment type="similarity">
    <text evidence="1">Belongs to the sigma-70 factor family. ECF subfamily.</text>
</comment>
<dbReference type="Gene3D" id="1.10.1740.10">
    <property type="match status" value="1"/>
</dbReference>
<evidence type="ECO:0000259" key="8">
    <source>
        <dbReference type="Pfam" id="PF20239"/>
    </source>
</evidence>
<keyword evidence="2" id="KW-0805">Transcription regulation</keyword>
<evidence type="ECO:0000256" key="1">
    <source>
        <dbReference type="ARBA" id="ARBA00010641"/>
    </source>
</evidence>
<dbReference type="Pfam" id="PF04542">
    <property type="entry name" value="Sigma70_r2"/>
    <property type="match status" value="1"/>
</dbReference>
<feature type="domain" description="DUF6596" evidence="8">
    <location>
        <begin position="175"/>
        <end position="274"/>
    </location>
</feature>
<dbReference type="InterPro" id="IPR036388">
    <property type="entry name" value="WH-like_DNA-bd_sf"/>
</dbReference>
<keyword evidence="4" id="KW-0804">Transcription</keyword>
<name>A0ABY6PLH3_9ACTN</name>
<feature type="domain" description="RNA polymerase sigma-70 region 2" evidence="6">
    <location>
        <begin position="10"/>
        <end position="76"/>
    </location>
</feature>
<evidence type="ECO:0000256" key="4">
    <source>
        <dbReference type="ARBA" id="ARBA00023163"/>
    </source>
</evidence>
<dbReference type="SUPFAM" id="SSF88946">
    <property type="entry name" value="Sigma2 domain of RNA polymerase sigma factors"/>
    <property type="match status" value="1"/>
</dbReference>
<evidence type="ECO:0000259" key="6">
    <source>
        <dbReference type="Pfam" id="PF04542"/>
    </source>
</evidence>
<gene>
    <name evidence="9" type="ORF">NEH16_00720</name>
</gene>
<dbReference type="RefSeq" id="WP_265538458.1">
    <property type="nucleotide sequence ID" value="NZ_CP098740.1"/>
</dbReference>
<evidence type="ECO:0000259" key="7">
    <source>
        <dbReference type="Pfam" id="PF08281"/>
    </source>
</evidence>
<feature type="domain" description="RNA polymerase sigma factor 70 region 4 type 2" evidence="7">
    <location>
        <begin position="104"/>
        <end position="155"/>
    </location>
</feature>
<proteinExistence type="inferred from homology"/>
<dbReference type="Gene3D" id="1.10.10.10">
    <property type="entry name" value="Winged helix-like DNA-binding domain superfamily/Winged helix DNA-binding domain"/>
    <property type="match status" value="1"/>
</dbReference>
<evidence type="ECO:0000256" key="5">
    <source>
        <dbReference type="SAM" id="MobiDB-lite"/>
    </source>
</evidence>
<dbReference type="InterPro" id="IPR013325">
    <property type="entry name" value="RNA_pol_sigma_r2"/>
</dbReference>
<dbReference type="InterPro" id="IPR013324">
    <property type="entry name" value="RNA_pol_sigma_r3/r4-like"/>
</dbReference>
<dbReference type="Pfam" id="PF08281">
    <property type="entry name" value="Sigma70_r4_2"/>
    <property type="match status" value="1"/>
</dbReference>
<organism evidence="9 10">
    <name type="scientific">Streptomyces drozdowiczii</name>
    <dbReference type="NCBI Taxonomy" id="202862"/>
    <lineage>
        <taxon>Bacteria</taxon>
        <taxon>Bacillati</taxon>
        <taxon>Actinomycetota</taxon>
        <taxon>Actinomycetes</taxon>
        <taxon>Kitasatosporales</taxon>
        <taxon>Streptomycetaceae</taxon>
        <taxon>Streptomyces</taxon>
    </lineage>
</organism>
<dbReference type="Pfam" id="PF20239">
    <property type="entry name" value="DUF6596"/>
    <property type="match status" value="1"/>
</dbReference>
<keyword evidence="10" id="KW-1185">Reference proteome</keyword>
<sequence length="437" mass="46688">MNDPVRVEDLLRSLAPQALGVLVRRRGDFAACEDAVQEALVTAAGTWPEEGLPDHPLGWLVQVALRRHTDHVRSERARREREEKAAREPAAGAAAGQDDSLTLLFMCCHPALTPASAIALCLRAVGGLTTAEIAGAYLVPEATMAQRISRAKQRLKTSGVAFDVPEPGMADWESRLGSVLRVLYLMFNEGYTASRGPALHRADLAAEAIRLARGVHRALPAEGEAASLLALMLLTEARRPARTGPSGELIPLAEQDRTRWDRRLIGEGAALLASTLGRGRPGEYRLQAAIAALHDDAARAEDTDWPQIAALYALLDQLADGANPMVALNRAVAVAMCEGPAAGLALLDALDSGDGPLSGHHRLHAVRAHLLERAGEIPAAVEEYRAAAARTTSTPEQRYLIGRAARLRRLEQPAADHRCTNTPGRGPVGVLRGDAGE</sequence>
<accession>A0ABY6PLH3</accession>
<evidence type="ECO:0000313" key="10">
    <source>
        <dbReference type="Proteomes" id="UP001164963"/>
    </source>
</evidence>
<dbReference type="SUPFAM" id="SSF88659">
    <property type="entry name" value="Sigma3 and sigma4 domains of RNA polymerase sigma factors"/>
    <property type="match status" value="1"/>
</dbReference>
<dbReference type="PANTHER" id="PTHR47756:SF2">
    <property type="entry name" value="BLL6612 PROTEIN"/>
    <property type="match status" value="1"/>
</dbReference>
<dbReference type="InterPro" id="IPR046531">
    <property type="entry name" value="DUF6596"/>
</dbReference>
<keyword evidence="3" id="KW-0731">Sigma factor</keyword>
<reference evidence="9" key="1">
    <citation type="journal article" date="2022" name="Front. Microbiol.">
        <title>Mirubactin C rescues the lethal effect of cell wall biosynthesis mutations in Bacillus subtilis.</title>
        <authorList>
            <person name="Kepplinger B."/>
            <person name="Wen X."/>
            <person name="Tyler A.R."/>
            <person name="Kim B.Y."/>
            <person name="Brown J."/>
            <person name="Banks P."/>
            <person name="Dashti Y."/>
            <person name="Mackenzie E.S."/>
            <person name="Wills C."/>
            <person name="Kawai Y."/>
            <person name="Waldron K.J."/>
            <person name="Allenby N.E.E."/>
            <person name="Wu L.J."/>
            <person name="Hall M.J."/>
            <person name="Errington J."/>
        </authorList>
    </citation>
    <scope>NUCLEOTIDE SEQUENCE</scope>
    <source>
        <strain evidence="9">MDA8-470</strain>
    </source>
</reference>
<evidence type="ECO:0000256" key="3">
    <source>
        <dbReference type="ARBA" id="ARBA00023082"/>
    </source>
</evidence>
<feature type="region of interest" description="Disordered" evidence="5">
    <location>
        <begin position="71"/>
        <end position="93"/>
    </location>
</feature>
<protein>
    <submittedName>
        <fullName evidence="9">RNA polymerase sigma factor</fullName>
    </submittedName>
</protein>
<dbReference type="Proteomes" id="UP001164963">
    <property type="component" value="Chromosome"/>
</dbReference>
<dbReference type="InterPro" id="IPR013249">
    <property type="entry name" value="RNA_pol_sigma70_r4_t2"/>
</dbReference>
<feature type="region of interest" description="Disordered" evidence="5">
    <location>
        <begin position="416"/>
        <end position="437"/>
    </location>
</feature>
<evidence type="ECO:0000313" key="9">
    <source>
        <dbReference type="EMBL" id="UZK52829.1"/>
    </source>
</evidence>
<dbReference type="PANTHER" id="PTHR47756">
    <property type="entry name" value="BLL6612 PROTEIN-RELATED"/>
    <property type="match status" value="1"/>
</dbReference>
<feature type="compositionally biased region" description="Basic and acidic residues" evidence="5">
    <location>
        <begin position="71"/>
        <end position="87"/>
    </location>
</feature>
<evidence type="ECO:0000256" key="2">
    <source>
        <dbReference type="ARBA" id="ARBA00023015"/>
    </source>
</evidence>
<dbReference type="InterPro" id="IPR007627">
    <property type="entry name" value="RNA_pol_sigma70_r2"/>
</dbReference>
<dbReference type="EMBL" id="CP098740">
    <property type="protein sequence ID" value="UZK52829.1"/>
    <property type="molecule type" value="Genomic_DNA"/>
</dbReference>